<dbReference type="InterPro" id="IPR023214">
    <property type="entry name" value="HAD_sf"/>
</dbReference>
<dbReference type="EMBL" id="PDCK01000041">
    <property type="protein sequence ID" value="PRQ43762.1"/>
    <property type="molecule type" value="Genomic_DNA"/>
</dbReference>
<evidence type="ECO:0000313" key="2">
    <source>
        <dbReference type="EMBL" id="PRQ43762.1"/>
    </source>
</evidence>
<dbReference type="InterPro" id="IPR004274">
    <property type="entry name" value="FCP1_dom"/>
</dbReference>
<comment type="caution">
    <text evidence="2">The sequence shown here is derived from an EMBL/GenBank/DDBJ whole genome shotgun (WGS) entry which is preliminary data.</text>
</comment>
<proteinExistence type="predicted"/>
<sequence>MGMMMHGDYDSVSCRSDGNDCDNEDTGSHCGLSLQKLNLGPRKKLLVFNLHGCLINRVYRHDSQARIPSDRSPDGRYGNHLVFKRPFAEGFMQFCFERFEIGNIVFCPRENVDDISECMMGRLRNRLSFDQVECTETGFKLVENRSKPLFLKELKELWKYLDWQYSESDTLLIDGK</sequence>
<reference evidence="2 3" key="1">
    <citation type="journal article" date="2018" name="Nat. Genet.">
        <title>The Rosa genome provides new insights in the design of modern roses.</title>
        <authorList>
            <person name="Bendahmane M."/>
        </authorList>
    </citation>
    <scope>NUCLEOTIDE SEQUENCE [LARGE SCALE GENOMIC DNA]</scope>
    <source>
        <strain evidence="3">cv. Old Blush</strain>
    </source>
</reference>
<dbReference type="STRING" id="74649.A0A2P6RBF3"/>
<accession>A0A2P6RBF3</accession>
<gene>
    <name evidence="2" type="ORF">RchiOBHm_Chr3g0471881</name>
</gene>
<dbReference type="InterPro" id="IPR036412">
    <property type="entry name" value="HAD-like_sf"/>
</dbReference>
<name>A0A2P6RBF3_ROSCH</name>
<dbReference type="AlphaFoldDB" id="A0A2P6RBF3"/>
<keyword evidence="3" id="KW-1185">Reference proteome</keyword>
<organism evidence="2 3">
    <name type="scientific">Rosa chinensis</name>
    <name type="common">China rose</name>
    <dbReference type="NCBI Taxonomy" id="74649"/>
    <lineage>
        <taxon>Eukaryota</taxon>
        <taxon>Viridiplantae</taxon>
        <taxon>Streptophyta</taxon>
        <taxon>Embryophyta</taxon>
        <taxon>Tracheophyta</taxon>
        <taxon>Spermatophyta</taxon>
        <taxon>Magnoliopsida</taxon>
        <taxon>eudicotyledons</taxon>
        <taxon>Gunneridae</taxon>
        <taxon>Pentapetalae</taxon>
        <taxon>rosids</taxon>
        <taxon>fabids</taxon>
        <taxon>Rosales</taxon>
        <taxon>Rosaceae</taxon>
        <taxon>Rosoideae</taxon>
        <taxon>Rosoideae incertae sedis</taxon>
        <taxon>Rosa</taxon>
    </lineage>
</organism>
<evidence type="ECO:0000313" key="3">
    <source>
        <dbReference type="Proteomes" id="UP000238479"/>
    </source>
</evidence>
<protein>
    <submittedName>
        <fullName evidence="2">Putative FCP1 domain, HAD-like domain-containing protein</fullName>
    </submittedName>
</protein>
<dbReference type="SUPFAM" id="SSF56784">
    <property type="entry name" value="HAD-like"/>
    <property type="match status" value="1"/>
</dbReference>
<dbReference type="Gene3D" id="3.40.50.1000">
    <property type="entry name" value="HAD superfamily/HAD-like"/>
    <property type="match status" value="1"/>
</dbReference>
<evidence type="ECO:0000259" key="1">
    <source>
        <dbReference type="PROSITE" id="PS50969"/>
    </source>
</evidence>
<dbReference type="PROSITE" id="PS50969">
    <property type="entry name" value="FCP1"/>
    <property type="match status" value="1"/>
</dbReference>
<feature type="domain" description="FCP1 homology" evidence="1">
    <location>
        <begin position="39"/>
        <end position="176"/>
    </location>
</feature>
<dbReference type="Gramene" id="PRQ43762">
    <property type="protein sequence ID" value="PRQ43762"/>
    <property type="gene ID" value="RchiOBHm_Chr3g0471881"/>
</dbReference>
<dbReference type="Pfam" id="PF03031">
    <property type="entry name" value="NIF"/>
    <property type="match status" value="1"/>
</dbReference>
<dbReference type="Proteomes" id="UP000238479">
    <property type="component" value="Chromosome 3"/>
</dbReference>
<dbReference type="OMA" id="QVECTET"/>